<name>A0A212LVJ1_9FIRM</name>
<dbReference type="Gene3D" id="1.10.10.10">
    <property type="entry name" value="Winged helix-like DNA-binding domain superfamily/Winged helix DNA-binding domain"/>
    <property type="match status" value="1"/>
</dbReference>
<dbReference type="PANTHER" id="PTHR42756">
    <property type="entry name" value="TRANSCRIPTIONAL REGULATOR, MARR"/>
    <property type="match status" value="1"/>
</dbReference>
<dbReference type="AlphaFoldDB" id="A0A212LVJ1"/>
<dbReference type="SMART" id="SM00347">
    <property type="entry name" value="HTH_MARR"/>
    <property type="match status" value="1"/>
</dbReference>
<keyword evidence="2" id="KW-0238">DNA-binding</keyword>
<dbReference type="InterPro" id="IPR036390">
    <property type="entry name" value="WH_DNA-bd_sf"/>
</dbReference>
<dbReference type="RefSeq" id="WP_288184559.1">
    <property type="nucleotide sequence ID" value="NZ_LT608335.1"/>
</dbReference>
<dbReference type="PANTHER" id="PTHR42756:SF1">
    <property type="entry name" value="TRANSCRIPTIONAL REPRESSOR OF EMRAB OPERON"/>
    <property type="match status" value="1"/>
</dbReference>
<accession>A0A212LVJ1</accession>
<evidence type="ECO:0000313" key="5">
    <source>
        <dbReference type="EMBL" id="SCM81563.1"/>
    </source>
</evidence>
<feature type="domain" description="HTH marR-type" evidence="4">
    <location>
        <begin position="14"/>
        <end position="149"/>
    </location>
</feature>
<dbReference type="EMBL" id="FMJE01000004">
    <property type="protein sequence ID" value="SCM81563.1"/>
    <property type="molecule type" value="Genomic_DNA"/>
</dbReference>
<evidence type="ECO:0000256" key="2">
    <source>
        <dbReference type="ARBA" id="ARBA00023125"/>
    </source>
</evidence>
<dbReference type="GO" id="GO:0003677">
    <property type="term" value="F:DNA binding"/>
    <property type="evidence" value="ECO:0007669"/>
    <property type="project" value="UniProtKB-KW"/>
</dbReference>
<keyword evidence="3" id="KW-0804">Transcription</keyword>
<dbReference type="SUPFAM" id="SSF46785">
    <property type="entry name" value="Winged helix' DNA-binding domain"/>
    <property type="match status" value="1"/>
</dbReference>
<dbReference type="PROSITE" id="PS50995">
    <property type="entry name" value="HTH_MARR_2"/>
    <property type="match status" value="1"/>
</dbReference>
<dbReference type="InterPro" id="IPR000835">
    <property type="entry name" value="HTH_MarR-typ"/>
</dbReference>
<protein>
    <submittedName>
        <fullName evidence="5">MarR family transcriptional regulator</fullName>
    </submittedName>
</protein>
<keyword evidence="1" id="KW-0805">Transcription regulation</keyword>
<gene>
    <name evidence="5" type="ORF">KL86SPO_40047</name>
</gene>
<proteinExistence type="predicted"/>
<evidence type="ECO:0000256" key="3">
    <source>
        <dbReference type="ARBA" id="ARBA00023163"/>
    </source>
</evidence>
<organism evidence="5">
    <name type="scientific">uncultured Sporomusa sp</name>
    <dbReference type="NCBI Taxonomy" id="307249"/>
    <lineage>
        <taxon>Bacteria</taxon>
        <taxon>Bacillati</taxon>
        <taxon>Bacillota</taxon>
        <taxon>Negativicutes</taxon>
        <taxon>Selenomonadales</taxon>
        <taxon>Sporomusaceae</taxon>
        <taxon>Sporomusa</taxon>
        <taxon>environmental samples</taxon>
    </lineage>
</organism>
<dbReference type="PRINTS" id="PR00598">
    <property type="entry name" value="HTHMARR"/>
</dbReference>
<evidence type="ECO:0000259" key="4">
    <source>
        <dbReference type="PROSITE" id="PS50995"/>
    </source>
</evidence>
<sequence length="149" mass="16446">MCSASESCDPKQGSARIGRLIMQLKRLERHPHQFGAAGCLTPSEIHTIDAIGINGRILMSELAAHLGVTKGAVTQLISRLEAKDCVQRTPHTTDNRATLVSLTAKGRQAYLAHEQLNRQFYDKLSAQLTAQEIAIFEKCIDTFCEVLKK</sequence>
<dbReference type="GO" id="GO:0003700">
    <property type="term" value="F:DNA-binding transcription factor activity"/>
    <property type="evidence" value="ECO:0007669"/>
    <property type="project" value="InterPro"/>
</dbReference>
<dbReference type="Pfam" id="PF12802">
    <property type="entry name" value="MarR_2"/>
    <property type="match status" value="1"/>
</dbReference>
<reference evidence="5" key="1">
    <citation type="submission" date="2016-08" db="EMBL/GenBank/DDBJ databases">
        <authorList>
            <person name="Seilhamer J.J."/>
        </authorList>
    </citation>
    <scope>NUCLEOTIDE SEQUENCE</scope>
    <source>
        <strain evidence="5">86</strain>
    </source>
</reference>
<evidence type="ECO:0000256" key="1">
    <source>
        <dbReference type="ARBA" id="ARBA00023015"/>
    </source>
</evidence>
<dbReference type="InterPro" id="IPR036388">
    <property type="entry name" value="WH-like_DNA-bd_sf"/>
</dbReference>